<gene>
    <name evidence="1" type="ORF">NCTC10643_00921</name>
</gene>
<proteinExistence type="predicted"/>
<evidence type="ECO:0000313" key="1">
    <source>
        <dbReference type="EMBL" id="VEI76577.1"/>
    </source>
</evidence>
<dbReference type="InterPro" id="IPR008517">
    <property type="entry name" value="GNA1162-like"/>
</dbReference>
<reference evidence="1" key="1">
    <citation type="submission" date="2018-12" db="EMBL/GenBank/DDBJ databases">
        <authorList>
            <consortium name="Pathogen Informatics"/>
        </authorList>
    </citation>
    <scope>NUCLEOTIDE SEQUENCE [LARGE SCALE GENOMIC DNA]</scope>
    <source>
        <strain evidence="1">NCTC10643</strain>
    </source>
</reference>
<organism evidence="1 2">
    <name type="scientific">Mannheimia haemolytica</name>
    <name type="common">Pasteurella haemolytica</name>
    <dbReference type="NCBI Taxonomy" id="75985"/>
    <lineage>
        <taxon>Bacteria</taxon>
        <taxon>Pseudomonadati</taxon>
        <taxon>Pseudomonadota</taxon>
        <taxon>Gammaproteobacteria</taxon>
        <taxon>Pasteurellales</taxon>
        <taxon>Pasteurellaceae</taxon>
        <taxon>Mannheimia</taxon>
    </lineage>
</organism>
<name>A0A3S4XWS3_MANHA</name>
<dbReference type="AlphaFoldDB" id="A0A3S4XWS3"/>
<dbReference type="EMBL" id="LR134495">
    <property type="protein sequence ID" value="VEI76577.1"/>
    <property type="molecule type" value="Genomic_DNA"/>
</dbReference>
<dbReference type="PROSITE" id="PS51257">
    <property type="entry name" value="PROKAR_LIPOPROTEIN"/>
    <property type="match status" value="1"/>
</dbReference>
<evidence type="ECO:0000313" key="2">
    <source>
        <dbReference type="Proteomes" id="UP000271188"/>
    </source>
</evidence>
<dbReference type="Pfam" id="PF05643">
    <property type="entry name" value="GNA1162-like"/>
    <property type="match status" value="1"/>
</dbReference>
<dbReference type="Gene3D" id="3.40.50.10610">
    <property type="entry name" value="ABC-type transport auxiliary lipoprotein component"/>
    <property type="match status" value="1"/>
</dbReference>
<sequence>MMKKLLVALTGMILLAGCAGKKVPEYDYTALKESKPKSILVVMPVNNSVDAKADTSVLARASYQLAEKGYYVYPVALVDETFKQNGLIDGAAIRSASTKKIYDIFGADSILYLNVNEYGTSYQVFDSVTKVSLEGKLVDLKTGKTLWEGTGSHSKGSTNSNDGALVALVKAVVNQVIDTSKDKGYEVSAFAMSNLVHLGKNGGLLVGPRHPSYNLSDKK</sequence>
<keyword evidence="1" id="KW-0449">Lipoprotein</keyword>
<dbReference type="Proteomes" id="UP000271188">
    <property type="component" value="Chromosome"/>
</dbReference>
<accession>A0A3S4XWS3</accession>
<protein>
    <submittedName>
        <fullName evidence="1">Lipoprotein NMB1124/NMB1162</fullName>
    </submittedName>
</protein>